<protein>
    <recommendedName>
        <fullName evidence="1">fructose-bisphosphate aldolase</fullName>
        <ecNumber evidence="1">4.1.2.13</ecNumber>
    </recommendedName>
</protein>
<name>X1BNT2_9ZZZZ</name>
<keyword evidence="2" id="KW-0704">Schiff base</keyword>
<reference evidence="3" key="1">
    <citation type="journal article" date="2014" name="Front. Microbiol.">
        <title>High frequency of phylogenetically diverse reductive dehalogenase-homologous genes in deep subseafloor sedimentary metagenomes.</title>
        <authorList>
            <person name="Kawai M."/>
            <person name="Futagami T."/>
            <person name="Toyoda A."/>
            <person name="Takaki Y."/>
            <person name="Nishi S."/>
            <person name="Hori S."/>
            <person name="Arai W."/>
            <person name="Tsubouchi T."/>
            <person name="Morono Y."/>
            <person name="Uchiyama I."/>
            <person name="Ito T."/>
            <person name="Fujiyama A."/>
            <person name="Inagaki F."/>
            <person name="Takami H."/>
        </authorList>
    </citation>
    <scope>NUCLEOTIDE SEQUENCE</scope>
    <source>
        <strain evidence="3">Expedition CK06-06</strain>
    </source>
</reference>
<organism evidence="3">
    <name type="scientific">marine sediment metagenome</name>
    <dbReference type="NCBI Taxonomy" id="412755"/>
    <lineage>
        <taxon>unclassified sequences</taxon>
        <taxon>metagenomes</taxon>
        <taxon>ecological metagenomes</taxon>
    </lineage>
</organism>
<dbReference type="PANTHER" id="PTHR47916:SF4">
    <property type="entry name" value="FRUCTOSE-BISPHOSPHATE ALDOLASE CLASS 1"/>
    <property type="match status" value="1"/>
</dbReference>
<dbReference type="PANTHER" id="PTHR47916">
    <property type="entry name" value="FRUCTOSE-BISPHOSPHATE ALDOLASE CLASS 1"/>
    <property type="match status" value="1"/>
</dbReference>
<dbReference type="EMBL" id="BART01012588">
    <property type="protein sequence ID" value="GAG82857.1"/>
    <property type="molecule type" value="Genomic_DNA"/>
</dbReference>
<comment type="caution">
    <text evidence="3">The sequence shown here is derived from an EMBL/GenBank/DDBJ whole genome shotgun (WGS) entry which is preliminary data.</text>
</comment>
<dbReference type="InterPro" id="IPR050456">
    <property type="entry name" value="DeoC/FbaB_aldolase"/>
</dbReference>
<gene>
    <name evidence="3" type="ORF">S01H4_26195</name>
</gene>
<dbReference type="SUPFAM" id="SSF51569">
    <property type="entry name" value="Aldolase"/>
    <property type="match status" value="1"/>
</dbReference>
<dbReference type="EC" id="4.1.2.13" evidence="1"/>
<dbReference type="Gene3D" id="3.20.20.70">
    <property type="entry name" value="Aldolase class I"/>
    <property type="match status" value="1"/>
</dbReference>
<dbReference type="Pfam" id="PF01791">
    <property type="entry name" value="DeoC"/>
    <property type="match status" value="1"/>
</dbReference>
<proteinExistence type="predicted"/>
<dbReference type="GO" id="GO:0004332">
    <property type="term" value="F:fructose-bisphosphate aldolase activity"/>
    <property type="evidence" value="ECO:0007669"/>
    <property type="project" value="UniProtKB-EC"/>
</dbReference>
<sequence>MDFAEIKKLLGSEADRLLNHECIGIPKNMIHAPGPDYIDRIFEHTDRNNQCLNNMGRLFNQTGRLAGTGYLSILPVDQGIEHSASASFAINPSYFDPENIIKLGIDGGCSGVVSTLGVLGSISRRYARKIPLIVKINHN</sequence>
<feature type="non-terminal residue" evidence="3">
    <location>
        <position position="139"/>
    </location>
</feature>
<dbReference type="InterPro" id="IPR002915">
    <property type="entry name" value="DeoC/FbaB/LacD_aldolase"/>
</dbReference>
<evidence type="ECO:0000256" key="1">
    <source>
        <dbReference type="ARBA" id="ARBA00013068"/>
    </source>
</evidence>
<evidence type="ECO:0000256" key="2">
    <source>
        <dbReference type="ARBA" id="ARBA00023270"/>
    </source>
</evidence>
<accession>X1BNT2</accession>
<evidence type="ECO:0000313" key="3">
    <source>
        <dbReference type="EMBL" id="GAG82857.1"/>
    </source>
</evidence>
<dbReference type="InterPro" id="IPR013785">
    <property type="entry name" value="Aldolase_TIM"/>
</dbReference>
<dbReference type="AlphaFoldDB" id="X1BNT2"/>